<evidence type="ECO:0000256" key="16">
    <source>
        <dbReference type="ARBA" id="ARBA00023328"/>
    </source>
</evidence>
<evidence type="ECO:0000256" key="9">
    <source>
        <dbReference type="ARBA" id="ARBA00022701"/>
    </source>
</evidence>
<feature type="region of interest" description="Disordered" evidence="18">
    <location>
        <begin position="1"/>
        <end position="31"/>
    </location>
</feature>
<evidence type="ECO:0000256" key="6">
    <source>
        <dbReference type="ARBA" id="ARBA00022454"/>
    </source>
</evidence>
<feature type="compositionally biased region" description="Basic and acidic residues" evidence="18">
    <location>
        <begin position="99"/>
        <end position="114"/>
    </location>
</feature>
<keyword evidence="15" id="KW-0131">Cell cycle</keyword>
<evidence type="ECO:0000256" key="5">
    <source>
        <dbReference type="ARBA" id="ARBA00020260"/>
    </source>
</evidence>
<evidence type="ECO:0000256" key="12">
    <source>
        <dbReference type="ARBA" id="ARBA00022838"/>
    </source>
</evidence>
<keyword evidence="8" id="KW-0132">Cell division</keyword>
<keyword evidence="13" id="KW-0206">Cytoskeleton</keyword>
<evidence type="ECO:0000256" key="13">
    <source>
        <dbReference type="ARBA" id="ARBA00023212"/>
    </source>
</evidence>
<evidence type="ECO:0000256" key="2">
    <source>
        <dbReference type="ARBA" id="ARBA00004186"/>
    </source>
</evidence>
<keyword evidence="20" id="KW-1185">Reference proteome</keyword>
<evidence type="ECO:0000256" key="10">
    <source>
        <dbReference type="ARBA" id="ARBA00022776"/>
    </source>
</evidence>
<gene>
    <name evidence="19" type="primary">DAD2</name>
    <name evidence="19" type="ORF">LTR09_012371</name>
</gene>
<keyword evidence="10" id="KW-0498">Mitosis</keyword>
<dbReference type="GO" id="GO:0044732">
    <property type="term" value="C:mitotic spindle pole body"/>
    <property type="evidence" value="ECO:0007669"/>
    <property type="project" value="TreeGrafter"/>
</dbReference>
<evidence type="ECO:0000313" key="20">
    <source>
        <dbReference type="Proteomes" id="UP001271007"/>
    </source>
</evidence>
<evidence type="ECO:0000256" key="11">
    <source>
        <dbReference type="ARBA" id="ARBA00022829"/>
    </source>
</evidence>
<keyword evidence="6" id="KW-0158">Chromosome</keyword>
<dbReference type="Proteomes" id="UP001271007">
    <property type="component" value="Unassembled WGS sequence"/>
</dbReference>
<evidence type="ECO:0000256" key="18">
    <source>
        <dbReference type="SAM" id="MobiDB-lite"/>
    </source>
</evidence>
<dbReference type="PANTHER" id="PTHR28036">
    <property type="entry name" value="DASH COMPLEX SUBUNIT DAD2"/>
    <property type="match status" value="1"/>
</dbReference>
<dbReference type="GO" id="GO:0042729">
    <property type="term" value="C:DASH complex"/>
    <property type="evidence" value="ECO:0007669"/>
    <property type="project" value="InterPro"/>
</dbReference>
<evidence type="ECO:0000256" key="14">
    <source>
        <dbReference type="ARBA" id="ARBA00023242"/>
    </source>
</evidence>
<comment type="subcellular location">
    <subcellularLocation>
        <location evidence="3">Chromosome</location>
        <location evidence="3">Centromere</location>
        <location evidence="3">Kinetochore</location>
    </subcellularLocation>
    <subcellularLocation>
        <location evidence="2">Cytoplasm</location>
        <location evidence="2">Cytoskeleton</location>
        <location evidence="2">Spindle</location>
    </subcellularLocation>
    <subcellularLocation>
        <location evidence="1">Nucleus</location>
    </subcellularLocation>
</comment>
<evidence type="ECO:0000256" key="15">
    <source>
        <dbReference type="ARBA" id="ARBA00023306"/>
    </source>
</evidence>
<dbReference type="GO" id="GO:0000278">
    <property type="term" value="P:mitotic cell cycle"/>
    <property type="evidence" value="ECO:0007669"/>
    <property type="project" value="InterPro"/>
</dbReference>
<evidence type="ECO:0000256" key="17">
    <source>
        <dbReference type="ARBA" id="ARBA00030568"/>
    </source>
</evidence>
<proteinExistence type="inferred from homology"/>
<sequence>MSYRTTTSALPSHSRPSSGLATSNNTQSSALQARINEKKAELESLKQLRDLSAGLAGQMQQLEDKLATLSNGTQAVAEVLSNWNGVLRAVYMASASIPKPKEGEAEGEEEEKKPALPQTLVRIPVHQAEAAQREAEATAEAAGE</sequence>
<dbReference type="EMBL" id="JAWDJX010000114">
    <property type="protein sequence ID" value="KAK3046109.1"/>
    <property type="molecule type" value="Genomic_DNA"/>
</dbReference>
<dbReference type="GO" id="GO:0005874">
    <property type="term" value="C:microtubule"/>
    <property type="evidence" value="ECO:0007669"/>
    <property type="project" value="UniProtKB-KW"/>
</dbReference>
<dbReference type="AlphaFoldDB" id="A0AAJ0D4U0"/>
<keyword evidence="14" id="KW-0539">Nucleus</keyword>
<evidence type="ECO:0000256" key="4">
    <source>
        <dbReference type="ARBA" id="ARBA00005501"/>
    </source>
</evidence>
<evidence type="ECO:0000256" key="7">
    <source>
        <dbReference type="ARBA" id="ARBA00022490"/>
    </source>
</evidence>
<reference evidence="19" key="1">
    <citation type="submission" date="2023-04" db="EMBL/GenBank/DDBJ databases">
        <title>Black Yeasts Isolated from many extreme environments.</title>
        <authorList>
            <person name="Coleine C."/>
            <person name="Stajich J.E."/>
            <person name="Selbmann L."/>
        </authorList>
    </citation>
    <scope>NUCLEOTIDE SEQUENCE</scope>
    <source>
        <strain evidence="19">CCFEE 5312</strain>
    </source>
</reference>
<dbReference type="Gene3D" id="6.10.140.920">
    <property type="match status" value="1"/>
</dbReference>
<dbReference type="GO" id="GO:1990023">
    <property type="term" value="C:mitotic spindle midzone"/>
    <property type="evidence" value="ECO:0007669"/>
    <property type="project" value="TreeGrafter"/>
</dbReference>
<evidence type="ECO:0000256" key="3">
    <source>
        <dbReference type="ARBA" id="ARBA00004629"/>
    </source>
</evidence>
<comment type="caution">
    <text evidence="19">The sequence shown here is derived from an EMBL/GenBank/DDBJ whole genome shotgun (WGS) entry which is preliminary data.</text>
</comment>
<keyword evidence="12" id="KW-0995">Kinetochore</keyword>
<organism evidence="19 20">
    <name type="scientific">Extremus antarcticus</name>
    <dbReference type="NCBI Taxonomy" id="702011"/>
    <lineage>
        <taxon>Eukaryota</taxon>
        <taxon>Fungi</taxon>
        <taxon>Dikarya</taxon>
        <taxon>Ascomycota</taxon>
        <taxon>Pezizomycotina</taxon>
        <taxon>Dothideomycetes</taxon>
        <taxon>Dothideomycetidae</taxon>
        <taxon>Mycosphaerellales</taxon>
        <taxon>Extremaceae</taxon>
        <taxon>Extremus</taxon>
    </lineage>
</organism>
<dbReference type="GO" id="GO:0008608">
    <property type="term" value="P:attachment of spindle microtubules to kinetochore"/>
    <property type="evidence" value="ECO:0007669"/>
    <property type="project" value="TreeGrafter"/>
</dbReference>
<dbReference type="InterPro" id="IPR013963">
    <property type="entry name" value="DASH_Dad2"/>
</dbReference>
<accession>A0AAJ0D4U0</accession>
<evidence type="ECO:0000256" key="1">
    <source>
        <dbReference type="ARBA" id="ARBA00004123"/>
    </source>
</evidence>
<evidence type="ECO:0000313" key="19">
    <source>
        <dbReference type="EMBL" id="KAK3046109.1"/>
    </source>
</evidence>
<dbReference type="GO" id="GO:0051301">
    <property type="term" value="P:cell division"/>
    <property type="evidence" value="ECO:0007669"/>
    <property type="project" value="UniProtKB-KW"/>
</dbReference>
<protein>
    <recommendedName>
        <fullName evidence="5">DASH complex subunit DAD2</fullName>
    </recommendedName>
    <alternativeName>
        <fullName evidence="17">Outer kinetochore protein DAD2</fullName>
    </alternativeName>
</protein>
<feature type="region of interest" description="Disordered" evidence="18">
    <location>
        <begin position="98"/>
        <end position="121"/>
    </location>
</feature>
<evidence type="ECO:0000256" key="8">
    <source>
        <dbReference type="ARBA" id="ARBA00022618"/>
    </source>
</evidence>
<keyword evidence="7" id="KW-0963">Cytoplasm</keyword>
<dbReference type="PANTHER" id="PTHR28036:SF1">
    <property type="entry name" value="DASH COMPLEX SUBUNIT DAD2"/>
    <property type="match status" value="1"/>
</dbReference>
<keyword evidence="16" id="KW-0137">Centromere</keyword>
<comment type="similarity">
    <text evidence="4">Belongs to the DASH complex DAD2 family.</text>
</comment>
<dbReference type="Pfam" id="PF08654">
    <property type="entry name" value="DASH_Dad2"/>
    <property type="match status" value="1"/>
</dbReference>
<keyword evidence="9" id="KW-0493">Microtubule</keyword>
<keyword evidence="11" id="KW-0159">Chromosome partition</keyword>
<name>A0AAJ0D4U0_9PEZI</name>